<name>A0A212T1S8_9MICO</name>
<sequence>MSGPTVGLAGGGRRALRRPTRVEGAPELHEYQYAVIRCVPRPERAEFFNVGVVVHSRSAAVLDVAVRWRPGIATALDPALDAAAVQRFLVTMDRIARSEPVVGGPPAEELHTLAKRFGWLVAPRSTVVQTSPVHSGLSRDPARESARLLERYCG</sequence>
<evidence type="ECO:0000313" key="3">
    <source>
        <dbReference type="Proteomes" id="UP000198122"/>
    </source>
</evidence>
<evidence type="ECO:0000256" key="1">
    <source>
        <dbReference type="SAM" id="MobiDB-lite"/>
    </source>
</evidence>
<dbReference type="Proteomes" id="UP000198122">
    <property type="component" value="Unassembled WGS sequence"/>
</dbReference>
<evidence type="ECO:0008006" key="4">
    <source>
        <dbReference type="Google" id="ProtNLM"/>
    </source>
</evidence>
<evidence type="ECO:0000313" key="2">
    <source>
        <dbReference type="EMBL" id="SNC59714.1"/>
    </source>
</evidence>
<dbReference type="EMBL" id="FYEZ01000001">
    <property type="protein sequence ID" value="SNC59714.1"/>
    <property type="molecule type" value="Genomic_DNA"/>
</dbReference>
<keyword evidence="3" id="KW-1185">Reference proteome</keyword>
<protein>
    <recommendedName>
        <fullName evidence="4">DUF3037 domain-containing protein</fullName>
    </recommendedName>
</protein>
<gene>
    <name evidence="2" type="ORF">SAMN05445756_0123</name>
</gene>
<organism evidence="2 3">
    <name type="scientific">Kytococcus aerolatus</name>
    <dbReference type="NCBI Taxonomy" id="592308"/>
    <lineage>
        <taxon>Bacteria</taxon>
        <taxon>Bacillati</taxon>
        <taxon>Actinomycetota</taxon>
        <taxon>Actinomycetes</taxon>
        <taxon>Micrococcales</taxon>
        <taxon>Kytococcaceae</taxon>
        <taxon>Kytococcus</taxon>
    </lineage>
</organism>
<accession>A0A212T1S8</accession>
<dbReference type="InterPro" id="IPR021398">
    <property type="entry name" value="DUF3037"/>
</dbReference>
<dbReference type="RefSeq" id="WP_088817178.1">
    <property type="nucleotide sequence ID" value="NZ_FYEZ01000001.1"/>
</dbReference>
<reference evidence="2" key="1">
    <citation type="submission" date="2017-06" db="EMBL/GenBank/DDBJ databases">
        <authorList>
            <person name="Kim H.J."/>
            <person name="Triplett B.A."/>
        </authorList>
    </citation>
    <scope>NUCLEOTIDE SEQUENCE [LARGE SCALE GENOMIC DNA]</scope>
    <source>
        <strain evidence="2">DSM 22179</strain>
    </source>
</reference>
<proteinExistence type="predicted"/>
<dbReference type="Pfam" id="PF11236">
    <property type="entry name" value="DUF3037"/>
    <property type="match status" value="1"/>
</dbReference>
<dbReference type="AlphaFoldDB" id="A0A212T1S8"/>
<dbReference type="OrthoDB" id="9803207at2"/>
<feature type="region of interest" description="Disordered" evidence="1">
    <location>
        <begin position="1"/>
        <end position="21"/>
    </location>
</feature>